<dbReference type="PROSITE" id="PS51352">
    <property type="entry name" value="THIOREDOXIN_2"/>
    <property type="match status" value="1"/>
</dbReference>
<evidence type="ECO:0000259" key="2">
    <source>
        <dbReference type="PROSITE" id="PS51352"/>
    </source>
</evidence>
<sequence>MTTVYVSQILLWLVVVGLSLVCLALIRQVGLLHERLAPAGALAMNQKIRAGDTVADVPVTALDGTSYMFGKNKNGKSDLLFFMSPDCPVCKTLLPTIRSFEAKEHNWLDITLASDGAEKAHMELVKAEKLDPARYVLSEQLGRAFGVSKLPYAVLIDETGKVASLGLVNSREHLESLVEAKERGVASIQDFMKRKAMEQQG</sequence>
<dbReference type="InterPro" id="IPR013740">
    <property type="entry name" value="Redoxin"/>
</dbReference>
<reference evidence="4" key="1">
    <citation type="journal article" date="2019" name="Int. J. Syst. Evol. Microbiol.">
        <title>The Global Catalogue of Microorganisms (GCM) 10K type strain sequencing project: providing services to taxonomists for standard genome sequencing and annotation.</title>
        <authorList>
            <consortium name="The Broad Institute Genomics Platform"/>
            <consortium name="The Broad Institute Genome Sequencing Center for Infectious Disease"/>
            <person name="Wu L."/>
            <person name="Ma J."/>
        </authorList>
    </citation>
    <scope>NUCLEOTIDE SEQUENCE [LARGE SCALE GENOMIC DNA]</scope>
    <source>
        <strain evidence="4">KCTC 62164</strain>
    </source>
</reference>
<keyword evidence="4" id="KW-1185">Reference proteome</keyword>
<keyword evidence="1" id="KW-0812">Transmembrane</keyword>
<dbReference type="EMBL" id="JBHRSL010000007">
    <property type="protein sequence ID" value="MFC3052082.1"/>
    <property type="molecule type" value="Genomic_DNA"/>
</dbReference>
<keyword evidence="1" id="KW-0472">Membrane</keyword>
<feature type="domain" description="Thioredoxin" evidence="2">
    <location>
        <begin position="48"/>
        <end position="183"/>
    </location>
</feature>
<evidence type="ECO:0000256" key="1">
    <source>
        <dbReference type="SAM" id="Phobius"/>
    </source>
</evidence>
<gene>
    <name evidence="3" type="ORF">ACFOKA_09200</name>
</gene>
<comment type="caution">
    <text evidence="3">The sequence shown here is derived from an EMBL/GenBank/DDBJ whole genome shotgun (WGS) entry which is preliminary data.</text>
</comment>
<dbReference type="InterPro" id="IPR036249">
    <property type="entry name" value="Thioredoxin-like_sf"/>
</dbReference>
<keyword evidence="1" id="KW-1133">Transmembrane helix</keyword>
<name>A0ABV7D4L4_9PROT</name>
<dbReference type="SUPFAM" id="SSF52833">
    <property type="entry name" value="Thioredoxin-like"/>
    <property type="match status" value="1"/>
</dbReference>
<evidence type="ECO:0000313" key="3">
    <source>
        <dbReference type="EMBL" id="MFC3052082.1"/>
    </source>
</evidence>
<protein>
    <submittedName>
        <fullName evidence="3">Redoxin family protein</fullName>
    </submittedName>
</protein>
<dbReference type="Pfam" id="PF08534">
    <property type="entry name" value="Redoxin"/>
    <property type="match status" value="1"/>
</dbReference>
<evidence type="ECO:0000313" key="4">
    <source>
        <dbReference type="Proteomes" id="UP001595444"/>
    </source>
</evidence>
<organism evidence="3 4">
    <name type="scientific">Kordiimonas pumila</name>
    <dbReference type="NCBI Taxonomy" id="2161677"/>
    <lineage>
        <taxon>Bacteria</taxon>
        <taxon>Pseudomonadati</taxon>
        <taxon>Pseudomonadota</taxon>
        <taxon>Alphaproteobacteria</taxon>
        <taxon>Kordiimonadales</taxon>
        <taxon>Kordiimonadaceae</taxon>
        <taxon>Kordiimonas</taxon>
    </lineage>
</organism>
<dbReference type="RefSeq" id="WP_194214619.1">
    <property type="nucleotide sequence ID" value="NZ_CP061205.1"/>
</dbReference>
<dbReference type="InterPro" id="IPR013766">
    <property type="entry name" value="Thioredoxin_domain"/>
</dbReference>
<proteinExistence type="predicted"/>
<dbReference type="Gene3D" id="3.40.30.10">
    <property type="entry name" value="Glutaredoxin"/>
    <property type="match status" value="1"/>
</dbReference>
<dbReference type="Proteomes" id="UP001595444">
    <property type="component" value="Unassembled WGS sequence"/>
</dbReference>
<feature type="transmembrane region" description="Helical" evidence="1">
    <location>
        <begin position="6"/>
        <end position="26"/>
    </location>
</feature>
<accession>A0ABV7D4L4</accession>